<dbReference type="Pfam" id="PF00512">
    <property type="entry name" value="HisKA"/>
    <property type="match status" value="1"/>
</dbReference>
<evidence type="ECO:0000256" key="1">
    <source>
        <dbReference type="ARBA" id="ARBA00022553"/>
    </source>
</evidence>
<dbReference type="Pfam" id="PF02518">
    <property type="entry name" value="HATPase_c"/>
    <property type="match status" value="1"/>
</dbReference>
<dbReference type="InterPro" id="IPR001789">
    <property type="entry name" value="Sig_transdc_resp-reg_receiver"/>
</dbReference>
<evidence type="ECO:0008006" key="9">
    <source>
        <dbReference type="Google" id="ProtNLM"/>
    </source>
</evidence>
<dbReference type="Gene3D" id="3.30.565.10">
    <property type="entry name" value="Histidine kinase-like ATPase, C-terminal domain"/>
    <property type="match status" value="1"/>
</dbReference>
<dbReference type="InterPro" id="IPR003661">
    <property type="entry name" value="HisK_dim/P_dom"/>
</dbReference>
<dbReference type="PROSITE" id="PS50110">
    <property type="entry name" value="RESPONSE_REGULATORY"/>
    <property type="match status" value="1"/>
</dbReference>
<reference evidence="7 8" key="1">
    <citation type="journal article" date="2015" name="Plant Cell">
        <title>Oil accumulation by the oleaginous diatom Fistulifera solaris as revealed by the genome and transcriptome.</title>
        <authorList>
            <person name="Tanaka T."/>
            <person name="Maeda Y."/>
            <person name="Veluchamy A."/>
            <person name="Tanaka M."/>
            <person name="Abida H."/>
            <person name="Marechal E."/>
            <person name="Bowler C."/>
            <person name="Muto M."/>
            <person name="Sunaga Y."/>
            <person name="Tanaka M."/>
            <person name="Yoshino T."/>
            <person name="Taniguchi T."/>
            <person name="Fukuda Y."/>
            <person name="Nemoto M."/>
            <person name="Matsumoto M."/>
            <person name="Wong P.S."/>
            <person name="Aburatani S."/>
            <person name="Fujibuchi W."/>
        </authorList>
    </citation>
    <scope>NUCLEOTIDE SEQUENCE [LARGE SCALE GENOMIC DNA]</scope>
    <source>
        <strain evidence="7 8">JPCC DA0580</strain>
    </source>
</reference>
<evidence type="ECO:0000259" key="5">
    <source>
        <dbReference type="PROSITE" id="PS50109"/>
    </source>
</evidence>
<dbReference type="PRINTS" id="PR00344">
    <property type="entry name" value="BCTRLSENSOR"/>
</dbReference>
<dbReference type="Gene3D" id="1.10.287.130">
    <property type="match status" value="1"/>
</dbReference>
<dbReference type="InParanoid" id="A0A1Z5K6R9"/>
<dbReference type="Gene3D" id="3.40.50.2300">
    <property type="match status" value="1"/>
</dbReference>
<dbReference type="PANTHER" id="PTHR45339">
    <property type="entry name" value="HYBRID SIGNAL TRANSDUCTION HISTIDINE KINASE J"/>
    <property type="match status" value="1"/>
</dbReference>
<dbReference type="InterPro" id="IPR011006">
    <property type="entry name" value="CheY-like_superfamily"/>
</dbReference>
<dbReference type="CDD" id="cd17546">
    <property type="entry name" value="REC_hyHK_CKI1_RcsC-like"/>
    <property type="match status" value="1"/>
</dbReference>
<dbReference type="Pfam" id="PF25487">
    <property type="entry name" value="ETR1_N"/>
    <property type="match status" value="1"/>
</dbReference>
<feature type="transmembrane region" description="Helical" evidence="4">
    <location>
        <begin position="36"/>
        <end position="56"/>
    </location>
</feature>
<evidence type="ECO:0000313" key="8">
    <source>
        <dbReference type="Proteomes" id="UP000198406"/>
    </source>
</evidence>
<dbReference type="CDD" id="cd00082">
    <property type="entry name" value="HisKA"/>
    <property type="match status" value="1"/>
</dbReference>
<evidence type="ECO:0000256" key="3">
    <source>
        <dbReference type="PROSITE-ProRule" id="PRU00169"/>
    </source>
</evidence>
<dbReference type="SUPFAM" id="SSF55874">
    <property type="entry name" value="ATPase domain of HSP90 chaperone/DNA topoisomerase II/histidine kinase"/>
    <property type="match status" value="1"/>
</dbReference>
<dbReference type="OrthoDB" id="46285at2759"/>
<feature type="transmembrane region" description="Helical" evidence="4">
    <location>
        <begin position="6"/>
        <end position="29"/>
    </location>
</feature>
<feature type="domain" description="Histidine kinase" evidence="5">
    <location>
        <begin position="122"/>
        <end position="387"/>
    </location>
</feature>
<accession>A0A1Z5K6R9</accession>
<dbReference type="InterPro" id="IPR036097">
    <property type="entry name" value="HisK_dim/P_sf"/>
</dbReference>
<comment type="caution">
    <text evidence="7">The sequence shown here is derived from an EMBL/GenBank/DDBJ whole genome shotgun (WGS) entry which is preliminary data.</text>
</comment>
<dbReference type="SUPFAM" id="SSF52172">
    <property type="entry name" value="CheY-like"/>
    <property type="match status" value="1"/>
</dbReference>
<dbReference type="InterPro" id="IPR005467">
    <property type="entry name" value="His_kinase_dom"/>
</dbReference>
<sequence>MRHDDLLITLAYFSIPIQLLISLYYYPLLKVTPKRFLALIVLFALFILLCGVGHLLRAFGLHGDSFEVLNGLTAAISVTTALYLIPMIPNIMATIENALAELKMKEELEEIKNRKLMTFIGFLCHEVRNPLFAITSSIAFMKEGGNERDRVNCLCSIEQSANLMLRLVNDVLDISKLESGKVELELKGFNVLDLFNGISASIQTQIRHMRGATVTFTSHIGENVPAVIETDPARLLQIVYNLLSNASKFTEKGKIDFMVDVVRYDEAFGDDSLADESLRRFPTGDEPDFSVQLLASDDQAFIVGNRSDQHVLKIVVADTGCGIAPDRVNDIFRPFNQSKVSDFRKFGGTGLGLSIIAQLVKVMSGRIQVDSKENEGSTFTVYLPVLIPTTLQAPPILDTESILHDSIKNSRLPPMLVNDGSIEFDDVVTQEALSMSSPPFTRDVQENVSAPPNNNKVLVVDDNTVNRKILGRMLASFQLIVEFATNGQEAVNVLASNSDFGLVLMDLDMPVLDGISATRIIRRDLGLTDLPIIALTAFAVQTQAEDALDAGVTEFATKPILKEDLRQKCCRYLLNRTDEIV</sequence>
<protein>
    <recommendedName>
        <fullName evidence="9">Histidine kinase</fullName>
    </recommendedName>
</protein>
<keyword evidence="4" id="KW-0472">Membrane</keyword>
<keyword evidence="8" id="KW-1185">Reference proteome</keyword>
<name>A0A1Z5K6R9_FISSO</name>
<dbReference type="GO" id="GO:0000155">
    <property type="term" value="F:phosphorelay sensor kinase activity"/>
    <property type="evidence" value="ECO:0007669"/>
    <property type="project" value="InterPro"/>
</dbReference>
<keyword evidence="4" id="KW-1133">Transmembrane helix</keyword>
<organism evidence="7 8">
    <name type="scientific">Fistulifera solaris</name>
    <name type="common">Oleaginous diatom</name>
    <dbReference type="NCBI Taxonomy" id="1519565"/>
    <lineage>
        <taxon>Eukaryota</taxon>
        <taxon>Sar</taxon>
        <taxon>Stramenopiles</taxon>
        <taxon>Ochrophyta</taxon>
        <taxon>Bacillariophyta</taxon>
        <taxon>Bacillariophyceae</taxon>
        <taxon>Bacillariophycidae</taxon>
        <taxon>Naviculales</taxon>
        <taxon>Naviculaceae</taxon>
        <taxon>Fistulifera</taxon>
    </lineage>
</organism>
<feature type="transmembrane region" description="Helical" evidence="4">
    <location>
        <begin position="68"/>
        <end position="85"/>
    </location>
</feature>
<evidence type="ECO:0000313" key="7">
    <source>
        <dbReference type="EMBL" id="GAX21919.1"/>
    </source>
</evidence>
<feature type="domain" description="Response regulatory" evidence="6">
    <location>
        <begin position="456"/>
        <end position="573"/>
    </location>
</feature>
<proteinExistence type="predicted"/>
<keyword evidence="2" id="KW-0902">Two-component regulatory system</keyword>
<dbReference type="PROSITE" id="PS50109">
    <property type="entry name" value="HIS_KIN"/>
    <property type="match status" value="1"/>
</dbReference>
<dbReference type="AlphaFoldDB" id="A0A1Z5K6R9"/>
<dbReference type="InterPro" id="IPR058544">
    <property type="entry name" value="ETR1_N"/>
</dbReference>
<dbReference type="PANTHER" id="PTHR45339:SF1">
    <property type="entry name" value="HYBRID SIGNAL TRANSDUCTION HISTIDINE KINASE J"/>
    <property type="match status" value="1"/>
</dbReference>
<dbReference type="Pfam" id="PF00072">
    <property type="entry name" value="Response_reg"/>
    <property type="match status" value="1"/>
</dbReference>
<keyword evidence="4" id="KW-0812">Transmembrane</keyword>
<evidence type="ECO:0000256" key="4">
    <source>
        <dbReference type="SAM" id="Phobius"/>
    </source>
</evidence>
<dbReference type="EMBL" id="BDSP01000173">
    <property type="protein sequence ID" value="GAX21919.1"/>
    <property type="molecule type" value="Genomic_DNA"/>
</dbReference>
<dbReference type="SMART" id="SM00387">
    <property type="entry name" value="HATPase_c"/>
    <property type="match status" value="1"/>
</dbReference>
<dbReference type="Proteomes" id="UP000198406">
    <property type="component" value="Unassembled WGS sequence"/>
</dbReference>
<dbReference type="SMART" id="SM00448">
    <property type="entry name" value="REC"/>
    <property type="match status" value="1"/>
</dbReference>
<evidence type="ECO:0000259" key="6">
    <source>
        <dbReference type="PROSITE" id="PS50110"/>
    </source>
</evidence>
<dbReference type="SMART" id="SM00388">
    <property type="entry name" value="HisKA"/>
    <property type="match status" value="1"/>
</dbReference>
<dbReference type="InterPro" id="IPR003594">
    <property type="entry name" value="HATPase_dom"/>
</dbReference>
<keyword evidence="1 3" id="KW-0597">Phosphoprotein</keyword>
<dbReference type="InterPro" id="IPR036890">
    <property type="entry name" value="HATPase_C_sf"/>
</dbReference>
<evidence type="ECO:0000256" key="2">
    <source>
        <dbReference type="ARBA" id="ARBA00023012"/>
    </source>
</evidence>
<dbReference type="InterPro" id="IPR004358">
    <property type="entry name" value="Sig_transdc_His_kin-like_C"/>
</dbReference>
<dbReference type="SUPFAM" id="SSF47384">
    <property type="entry name" value="Homodimeric domain of signal transducing histidine kinase"/>
    <property type="match status" value="1"/>
</dbReference>
<feature type="modified residue" description="4-aspartylphosphate" evidence="3">
    <location>
        <position position="506"/>
    </location>
</feature>
<gene>
    <name evidence="7" type="ORF">FisN_30Hh123</name>
</gene>